<organism evidence="1 2">
    <name type="scientific">Mytilus coruscus</name>
    <name type="common">Sea mussel</name>
    <dbReference type="NCBI Taxonomy" id="42192"/>
    <lineage>
        <taxon>Eukaryota</taxon>
        <taxon>Metazoa</taxon>
        <taxon>Spiralia</taxon>
        <taxon>Lophotrochozoa</taxon>
        <taxon>Mollusca</taxon>
        <taxon>Bivalvia</taxon>
        <taxon>Autobranchia</taxon>
        <taxon>Pteriomorphia</taxon>
        <taxon>Mytilida</taxon>
        <taxon>Mytiloidea</taxon>
        <taxon>Mytilidae</taxon>
        <taxon>Mytilinae</taxon>
        <taxon>Mytilus</taxon>
    </lineage>
</organism>
<sequence length="292" mass="33818">MQVRFDEKVVCQGKFCCQCSHIWQKKNKRGANWTTDEELALIDQENLREDSLFGKMKGCGDVKIATIRQNAWKEICDISNASSNRKTSNQLFKIQQHDQESGHQYLTRIQKLSVGAAELPESVIIQLAINGMSQNLKPHVVSHDPKTSDELRRSVEIANNVINCKPHQTQNNYCSHNFNNSCCHSHNNSSNMSANDITQLCSSLSQSFKSVVRQEVMSMQPKPQYQGRQQYERREQRQGDRCRRCGKFCKIRRQCQAFKVKCFHCDRIDHYKEVCEQKMRESQNTHPFGNGR</sequence>
<dbReference type="EMBL" id="CACVKT020001876">
    <property type="protein sequence ID" value="CAC5372927.1"/>
    <property type="molecule type" value="Genomic_DNA"/>
</dbReference>
<evidence type="ECO:0000313" key="2">
    <source>
        <dbReference type="Proteomes" id="UP000507470"/>
    </source>
</evidence>
<evidence type="ECO:0008006" key="3">
    <source>
        <dbReference type="Google" id="ProtNLM"/>
    </source>
</evidence>
<dbReference type="OrthoDB" id="6131731at2759"/>
<dbReference type="Proteomes" id="UP000507470">
    <property type="component" value="Unassembled WGS sequence"/>
</dbReference>
<reference evidence="1 2" key="1">
    <citation type="submission" date="2020-06" db="EMBL/GenBank/DDBJ databases">
        <authorList>
            <person name="Li R."/>
            <person name="Bekaert M."/>
        </authorList>
    </citation>
    <scope>NUCLEOTIDE SEQUENCE [LARGE SCALE GENOMIC DNA]</scope>
    <source>
        <strain evidence="2">wild</strain>
    </source>
</reference>
<evidence type="ECO:0000313" key="1">
    <source>
        <dbReference type="EMBL" id="CAC5372927.1"/>
    </source>
</evidence>
<keyword evidence="2" id="KW-1185">Reference proteome</keyword>
<dbReference type="AlphaFoldDB" id="A0A6J8ASI3"/>
<proteinExistence type="predicted"/>
<protein>
    <recommendedName>
        <fullName evidence="3">CCHC-type domain-containing protein</fullName>
    </recommendedName>
</protein>
<name>A0A6J8ASI3_MYTCO</name>
<accession>A0A6J8ASI3</accession>
<gene>
    <name evidence="1" type="ORF">MCOR_10858</name>
</gene>